<dbReference type="InterPro" id="IPR020904">
    <property type="entry name" value="Sc_DH/Rdtase_CS"/>
</dbReference>
<name>W9WRX0_9EURO</name>
<dbReference type="GO" id="GO:0016491">
    <property type="term" value="F:oxidoreductase activity"/>
    <property type="evidence" value="ECO:0007669"/>
    <property type="project" value="UniProtKB-KW"/>
</dbReference>
<dbReference type="PANTHER" id="PTHR24321:SF8">
    <property type="entry name" value="ESTRADIOL 17-BETA-DEHYDROGENASE 8-RELATED"/>
    <property type="match status" value="1"/>
</dbReference>
<proteinExistence type="inferred from homology"/>
<dbReference type="PRINTS" id="PR00081">
    <property type="entry name" value="GDHRDH"/>
</dbReference>
<dbReference type="AlphaFoldDB" id="W9WRX0"/>
<dbReference type="Gene3D" id="3.40.50.720">
    <property type="entry name" value="NAD(P)-binding Rossmann-like Domain"/>
    <property type="match status" value="1"/>
</dbReference>
<sequence>MANSKPFKGKVITVTGAASGIGLATARYLAHRGASLSLADVQGKLLDEAADTIRKESGAKILATVVDVSKDTDVDQWISSTISTFGALDGAANLAGVYVEGSDRPGIANLDNSTWDFVLTINLTGMMYCLRAQLKVISNGGSIVNASSVAGLLGSAQFPAYSASKHGVIGLSKCAAREAGGREVRVNAIVPGEIRTPMSTKASHLLTSPGYSAPRAIARPGQPEEVAALIAFLLGDEGRFITGSVYQIDGGRIC</sequence>
<dbReference type="PRINTS" id="PR00080">
    <property type="entry name" value="SDRFAMILY"/>
</dbReference>
<dbReference type="CDD" id="cd05233">
    <property type="entry name" value="SDR_c"/>
    <property type="match status" value="1"/>
</dbReference>
<dbReference type="InterPro" id="IPR036291">
    <property type="entry name" value="NAD(P)-bd_dom_sf"/>
</dbReference>
<dbReference type="Pfam" id="PF13561">
    <property type="entry name" value="adh_short_C2"/>
    <property type="match status" value="1"/>
</dbReference>
<evidence type="ECO:0000256" key="1">
    <source>
        <dbReference type="ARBA" id="ARBA00006484"/>
    </source>
</evidence>
<dbReference type="eggNOG" id="KOG0725">
    <property type="taxonomic scope" value="Eukaryota"/>
</dbReference>
<dbReference type="SUPFAM" id="SSF51735">
    <property type="entry name" value="NAD(P)-binding Rossmann-fold domains"/>
    <property type="match status" value="1"/>
</dbReference>
<organism evidence="4 5">
    <name type="scientific">Cladophialophora psammophila CBS 110553</name>
    <dbReference type="NCBI Taxonomy" id="1182543"/>
    <lineage>
        <taxon>Eukaryota</taxon>
        <taxon>Fungi</taxon>
        <taxon>Dikarya</taxon>
        <taxon>Ascomycota</taxon>
        <taxon>Pezizomycotina</taxon>
        <taxon>Eurotiomycetes</taxon>
        <taxon>Chaetothyriomycetidae</taxon>
        <taxon>Chaetothyriales</taxon>
        <taxon>Herpotrichiellaceae</taxon>
        <taxon>Cladophialophora</taxon>
    </lineage>
</organism>
<evidence type="ECO:0000256" key="3">
    <source>
        <dbReference type="ARBA" id="ARBA00023002"/>
    </source>
</evidence>
<evidence type="ECO:0000313" key="4">
    <source>
        <dbReference type="EMBL" id="EXJ67386.1"/>
    </source>
</evidence>
<dbReference type="FunFam" id="3.40.50.720:FF:000084">
    <property type="entry name" value="Short-chain dehydrogenase reductase"/>
    <property type="match status" value="1"/>
</dbReference>
<dbReference type="GeneID" id="19194095"/>
<evidence type="ECO:0000256" key="2">
    <source>
        <dbReference type="ARBA" id="ARBA00022857"/>
    </source>
</evidence>
<dbReference type="HOGENOM" id="CLU_010194_1_0_1"/>
<dbReference type="RefSeq" id="XP_007748168.1">
    <property type="nucleotide sequence ID" value="XM_007749978.1"/>
</dbReference>
<comment type="caution">
    <text evidence="4">The sequence shown here is derived from an EMBL/GenBank/DDBJ whole genome shotgun (WGS) entry which is preliminary data.</text>
</comment>
<dbReference type="OrthoDB" id="1669814at2759"/>
<keyword evidence="3" id="KW-0560">Oxidoreductase</keyword>
<dbReference type="STRING" id="1182543.W9WRX0"/>
<keyword evidence="5" id="KW-1185">Reference proteome</keyword>
<gene>
    <name evidence="4" type="ORF">A1O5_09399</name>
</gene>
<accession>W9WRX0</accession>
<evidence type="ECO:0000313" key="5">
    <source>
        <dbReference type="Proteomes" id="UP000019471"/>
    </source>
</evidence>
<dbReference type="Proteomes" id="UP000019471">
    <property type="component" value="Unassembled WGS sequence"/>
</dbReference>
<dbReference type="EMBL" id="AMGX01000016">
    <property type="protein sequence ID" value="EXJ67386.1"/>
    <property type="molecule type" value="Genomic_DNA"/>
</dbReference>
<protein>
    <recommendedName>
        <fullName evidence="6">3-oxoacyl-[acyl-carrier protein] reductase</fullName>
    </recommendedName>
</protein>
<dbReference type="PROSITE" id="PS00061">
    <property type="entry name" value="ADH_SHORT"/>
    <property type="match status" value="1"/>
</dbReference>
<reference evidence="4 5" key="1">
    <citation type="submission" date="2013-03" db="EMBL/GenBank/DDBJ databases">
        <title>The Genome Sequence of Cladophialophora psammophila CBS 110553.</title>
        <authorList>
            <consortium name="The Broad Institute Genomics Platform"/>
            <person name="Cuomo C."/>
            <person name="de Hoog S."/>
            <person name="Gorbushina A."/>
            <person name="Walker B."/>
            <person name="Young S.K."/>
            <person name="Zeng Q."/>
            <person name="Gargeya S."/>
            <person name="Fitzgerald M."/>
            <person name="Haas B."/>
            <person name="Abouelleil A."/>
            <person name="Allen A.W."/>
            <person name="Alvarado L."/>
            <person name="Arachchi H.M."/>
            <person name="Berlin A.M."/>
            <person name="Chapman S.B."/>
            <person name="Gainer-Dewar J."/>
            <person name="Goldberg J."/>
            <person name="Griggs A."/>
            <person name="Gujja S."/>
            <person name="Hansen M."/>
            <person name="Howarth C."/>
            <person name="Imamovic A."/>
            <person name="Ireland A."/>
            <person name="Larimer J."/>
            <person name="McCowan C."/>
            <person name="Murphy C."/>
            <person name="Pearson M."/>
            <person name="Poon T.W."/>
            <person name="Priest M."/>
            <person name="Roberts A."/>
            <person name="Saif S."/>
            <person name="Shea T."/>
            <person name="Sisk P."/>
            <person name="Sykes S."/>
            <person name="Wortman J."/>
            <person name="Nusbaum C."/>
            <person name="Birren B."/>
        </authorList>
    </citation>
    <scope>NUCLEOTIDE SEQUENCE [LARGE SCALE GENOMIC DNA]</scope>
    <source>
        <strain evidence="4 5">CBS 110553</strain>
    </source>
</reference>
<dbReference type="InterPro" id="IPR002347">
    <property type="entry name" value="SDR_fam"/>
</dbReference>
<comment type="similarity">
    <text evidence="1">Belongs to the short-chain dehydrogenases/reductases (SDR) family.</text>
</comment>
<evidence type="ECO:0008006" key="6">
    <source>
        <dbReference type="Google" id="ProtNLM"/>
    </source>
</evidence>
<keyword evidence="2" id="KW-0521">NADP</keyword>
<dbReference type="PANTHER" id="PTHR24321">
    <property type="entry name" value="DEHYDROGENASES, SHORT CHAIN"/>
    <property type="match status" value="1"/>
</dbReference>